<evidence type="ECO:0000256" key="3">
    <source>
        <dbReference type="ARBA" id="ARBA00022475"/>
    </source>
</evidence>
<dbReference type="CDD" id="cd16015">
    <property type="entry name" value="LTA_synthase"/>
    <property type="match status" value="1"/>
</dbReference>
<evidence type="ECO:0000256" key="5">
    <source>
        <dbReference type="ARBA" id="ARBA00022989"/>
    </source>
</evidence>
<evidence type="ECO:0000256" key="4">
    <source>
        <dbReference type="ARBA" id="ARBA00022692"/>
    </source>
</evidence>
<evidence type="ECO:0000259" key="8">
    <source>
        <dbReference type="Pfam" id="PF00884"/>
    </source>
</evidence>
<dbReference type="AlphaFoldDB" id="A0A174V3A1"/>
<evidence type="ECO:0000313" key="9">
    <source>
        <dbReference type="EMBL" id="CUQ27661.1"/>
    </source>
</evidence>
<organism evidence="9 10">
    <name type="scientific">Clostridium baratii</name>
    <dbReference type="NCBI Taxonomy" id="1561"/>
    <lineage>
        <taxon>Bacteria</taxon>
        <taxon>Bacillati</taxon>
        <taxon>Bacillota</taxon>
        <taxon>Clostridia</taxon>
        <taxon>Eubacteriales</taxon>
        <taxon>Clostridiaceae</taxon>
        <taxon>Clostridium</taxon>
    </lineage>
</organism>
<keyword evidence="5 7" id="KW-1133">Transmembrane helix</keyword>
<evidence type="ECO:0000256" key="1">
    <source>
        <dbReference type="ARBA" id="ARBA00004651"/>
    </source>
</evidence>
<dbReference type="InterPro" id="IPR000917">
    <property type="entry name" value="Sulfatase_N"/>
</dbReference>
<feature type="transmembrane region" description="Helical" evidence="7">
    <location>
        <begin position="162"/>
        <end position="183"/>
    </location>
</feature>
<proteinExistence type="predicted"/>
<evidence type="ECO:0000256" key="7">
    <source>
        <dbReference type="SAM" id="Phobius"/>
    </source>
</evidence>
<protein>
    <submittedName>
        <fullName evidence="9">Phosphoglycerol transferase</fullName>
    </submittedName>
</protein>
<name>A0A174V3A1_9CLOT</name>
<dbReference type="Proteomes" id="UP000095563">
    <property type="component" value="Unassembled WGS sequence"/>
</dbReference>
<dbReference type="GO" id="GO:0016740">
    <property type="term" value="F:transferase activity"/>
    <property type="evidence" value="ECO:0007669"/>
    <property type="project" value="UniProtKB-KW"/>
</dbReference>
<evidence type="ECO:0000256" key="6">
    <source>
        <dbReference type="ARBA" id="ARBA00023136"/>
    </source>
</evidence>
<dbReference type="Gene3D" id="3.40.720.10">
    <property type="entry name" value="Alkaline Phosphatase, subunit A"/>
    <property type="match status" value="1"/>
</dbReference>
<dbReference type="RefSeq" id="WP_055208534.1">
    <property type="nucleotide sequence ID" value="NZ_CZBO01000006.1"/>
</dbReference>
<dbReference type="SUPFAM" id="SSF53649">
    <property type="entry name" value="Alkaline phosphatase-like"/>
    <property type="match status" value="1"/>
</dbReference>
<accession>A0A174V3A1</accession>
<gene>
    <name evidence="9" type="primary">ltaS1_1</name>
    <name evidence="9" type="ORF">ERS852568_02615</name>
</gene>
<feature type="transmembrane region" description="Helical" evidence="7">
    <location>
        <begin position="203"/>
        <end position="224"/>
    </location>
</feature>
<keyword evidence="6 7" id="KW-0472">Membrane</keyword>
<dbReference type="PANTHER" id="PTHR47371">
    <property type="entry name" value="LIPOTEICHOIC ACID SYNTHASE"/>
    <property type="match status" value="1"/>
</dbReference>
<dbReference type="GO" id="GO:0005886">
    <property type="term" value="C:plasma membrane"/>
    <property type="evidence" value="ECO:0007669"/>
    <property type="project" value="UniProtKB-SubCell"/>
</dbReference>
<dbReference type="EMBL" id="CZBO01000006">
    <property type="protein sequence ID" value="CUQ27661.1"/>
    <property type="molecule type" value="Genomic_DNA"/>
</dbReference>
<feature type="transmembrane region" description="Helical" evidence="7">
    <location>
        <begin position="33"/>
        <end position="53"/>
    </location>
</feature>
<dbReference type="InterPro" id="IPR017850">
    <property type="entry name" value="Alkaline_phosphatase_core_sf"/>
</dbReference>
<comment type="subcellular location">
    <subcellularLocation>
        <location evidence="1">Cell membrane</location>
        <topology evidence="1">Multi-pass membrane protein</topology>
    </subcellularLocation>
</comment>
<dbReference type="Pfam" id="PF00884">
    <property type="entry name" value="Sulfatase"/>
    <property type="match status" value="1"/>
</dbReference>
<comment type="pathway">
    <text evidence="2">Cell wall biogenesis; lipoteichoic acid biosynthesis.</text>
</comment>
<dbReference type="PANTHER" id="PTHR47371:SF3">
    <property type="entry name" value="PHOSPHOGLYCEROL TRANSFERASE I"/>
    <property type="match status" value="1"/>
</dbReference>
<dbReference type="InterPro" id="IPR050448">
    <property type="entry name" value="OpgB/LTA_synthase_biosynth"/>
</dbReference>
<keyword evidence="9" id="KW-0808">Transferase</keyword>
<feature type="transmembrane region" description="Helical" evidence="7">
    <location>
        <begin position="73"/>
        <end position="96"/>
    </location>
</feature>
<feature type="transmembrane region" description="Helical" evidence="7">
    <location>
        <begin position="108"/>
        <end position="132"/>
    </location>
</feature>
<feature type="domain" description="Sulfatase N-terminal" evidence="8">
    <location>
        <begin position="262"/>
        <end position="553"/>
    </location>
</feature>
<reference evidence="9 10" key="1">
    <citation type="submission" date="2015-09" db="EMBL/GenBank/DDBJ databases">
        <authorList>
            <consortium name="Pathogen Informatics"/>
        </authorList>
    </citation>
    <scope>NUCLEOTIDE SEQUENCE [LARGE SCALE GENOMIC DNA]</scope>
    <source>
        <strain evidence="9 10">2789STDY5834956</strain>
    </source>
</reference>
<evidence type="ECO:0000256" key="2">
    <source>
        <dbReference type="ARBA" id="ARBA00004936"/>
    </source>
</evidence>
<feature type="transmembrane region" description="Helical" evidence="7">
    <location>
        <begin position="6"/>
        <end position="21"/>
    </location>
</feature>
<evidence type="ECO:0000313" key="10">
    <source>
        <dbReference type="Proteomes" id="UP000095563"/>
    </source>
</evidence>
<keyword evidence="3" id="KW-1003">Cell membrane</keyword>
<keyword evidence="4 7" id="KW-0812">Transmembrane</keyword>
<sequence>MQIISYLIPGVIIALANYLIFERKKSMVSTVKDFIICTVFLNIVSLSILKFVLNKHNVLKGNMYKTSFSIKYIIFALICGLIYLTVKGIINSRVTFTKTEVKGNWKTILIKIVSVIFVAIGVFFVSFSKWFIDYFGNITPEQFLFNLNSPIKGTSSDMYAEIMMTPVFTGVACIVIFLIVLNFKYDVFLNIKSVKRRILNQKYLRILTFIFSIICLVGGVTYGAKKLSLDKVYKAYVSDSSYIKDNYADPRNVKMSFPEKKRNLIHIYLESVENSYLSKDLGGYMKENLMPELTELSKEGIHFSESNKFGGPYQTYGSSWSVASMVNMSTGLPLKIPMGGNSYGKSGSFLPGAVSIGDILKAQGYEQTIMFGADADFGGLTTFFGTHGDFNIFDYKAAKEKKLIPQDYNVWWGFEDDKLYKYAKDEITRLSKTGKPFNFTMETADTHFPDGYLSKHATKKHASQYANVISYSTKEAVKFIKWIQKQPFYKDTTIVVTGDHLSMDKKFFKNFDKSYHRTVFNLILNPATTTTRVNNRKFSPVDMYPTILASMGVQIEGDRLGLGTNLFSDKQTLIERDGLKTVQEGFEAKSNFFNNTFISEKMNSTFTNKLVTERKNQ</sequence>